<accession>A0A6I4M3U9</accession>
<feature type="transmembrane region" description="Helical" evidence="7">
    <location>
        <begin position="39"/>
        <end position="62"/>
    </location>
</feature>
<feature type="transmembrane region" description="Helical" evidence="7">
    <location>
        <begin position="91"/>
        <end position="112"/>
    </location>
</feature>
<proteinExistence type="inferred from homology"/>
<dbReference type="PANTHER" id="PTHR30151:SF16">
    <property type="entry name" value="ABC TRANSPORTER PERMEASE PROTEIN"/>
    <property type="match status" value="1"/>
</dbReference>
<feature type="transmembrane region" description="Helical" evidence="7">
    <location>
        <begin position="119"/>
        <end position="143"/>
    </location>
</feature>
<evidence type="ECO:0000256" key="8">
    <source>
        <dbReference type="SAM" id="MobiDB-lite"/>
    </source>
</evidence>
<evidence type="ECO:0000256" key="6">
    <source>
        <dbReference type="ARBA" id="ARBA00023136"/>
    </source>
</evidence>
<reference evidence="10" key="1">
    <citation type="submission" date="2019-12" db="EMBL/GenBank/DDBJ databases">
        <title>Actinomadura physcomitrii sp. nov., a novel actinomycete isolated from moss [Physcomitrium sphaericum (Ludw) Fuernr].</title>
        <authorList>
            <person name="Zhuang X."/>
        </authorList>
    </citation>
    <scope>NUCLEOTIDE SEQUENCE [LARGE SCALE GENOMIC DNA]</scope>
    <source>
        <strain evidence="10">LD22</strain>
    </source>
</reference>
<evidence type="ECO:0000256" key="3">
    <source>
        <dbReference type="ARBA" id="ARBA00022475"/>
    </source>
</evidence>
<dbReference type="Pfam" id="PF00528">
    <property type="entry name" value="BPD_transp_1"/>
    <property type="match status" value="1"/>
</dbReference>
<dbReference type="Proteomes" id="UP000462055">
    <property type="component" value="Unassembled WGS sequence"/>
</dbReference>
<keyword evidence="4 7" id="KW-0812">Transmembrane</keyword>
<gene>
    <name evidence="10" type="ORF">F8568_004880</name>
</gene>
<dbReference type="InterPro" id="IPR035906">
    <property type="entry name" value="MetI-like_sf"/>
</dbReference>
<dbReference type="PROSITE" id="PS50928">
    <property type="entry name" value="ABC_TM1"/>
    <property type="match status" value="1"/>
</dbReference>
<feature type="transmembrane region" description="Helical" evidence="7">
    <location>
        <begin position="214"/>
        <end position="239"/>
    </location>
</feature>
<organism evidence="10 11">
    <name type="scientific">Actinomadura physcomitrii</name>
    <dbReference type="NCBI Taxonomy" id="2650748"/>
    <lineage>
        <taxon>Bacteria</taxon>
        <taxon>Bacillati</taxon>
        <taxon>Actinomycetota</taxon>
        <taxon>Actinomycetes</taxon>
        <taxon>Streptosporangiales</taxon>
        <taxon>Thermomonosporaceae</taxon>
        <taxon>Actinomadura</taxon>
    </lineage>
</organism>
<feature type="domain" description="ABC transmembrane type-1" evidence="9">
    <location>
        <begin position="85"/>
        <end position="269"/>
    </location>
</feature>
<evidence type="ECO:0000256" key="7">
    <source>
        <dbReference type="RuleBase" id="RU363032"/>
    </source>
</evidence>
<keyword evidence="2 7" id="KW-0813">Transport</keyword>
<dbReference type="AlphaFoldDB" id="A0A6I4M3U9"/>
<keyword evidence="3" id="KW-1003">Cell membrane</keyword>
<comment type="caution">
    <text evidence="10">The sequence shown here is derived from an EMBL/GenBank/DDBJ whole genome shotgun (WGS) entry which is preliminary data.</text>
</comment>
<evidence type="ECO:0000313" key="10">
    <source>
        <dbReference type="EMBL" id="MVZ99719.1"/>
    </source>
</evidence>
<dbReference type="GO" id="GO:0005886">
    <property type="term" value="C:plasma membrane"/>
    <property type="evidence" value="ECO:0007669"/>
    <property type="project" value="UniProtKB-SubCell"/>
</dbReference>
<dbReference type="PANTHER" id="PTHR30151">
    <property type="entry name" value="ALKANE SULFONATE ABC TRANSPORTER-RELATED, MEMBRANE SUBUNIT"/>
    <property type="match status" value="1"/>
</dbReference>
<dbReference type="CDD" id="cd06261">
    <property type="entry name" value="TM_PBP2"/>
    <property type="match status" value="1"/>
</dbReference>
<evidence type="ECO:0000313" key="11">
    <source>
        <dbReference type="Proteomes" id="UP000462055"/>
    </source>
</evidence>
<evidence type="ECO:0000256" key="5">
    <source>
        <dbReference type="ARBA" id="ARBA00022989"/>
    </source>
</evidence>
<dbReference type="RefSeq" id="WP_151591799.1">
    <property type="nucleotide sequence ID" value="NZ_WBMS02000003.1"/>
</dbReference>
<dbReference type="GO" id="GO:0055085">
    <property type="term" value="P:transmembrane transport"/>
    <property type="evidence" value="ECO:0007669"/>
    <property type="project" value="InterPro"/>
</dbReference>
<evidence type="ECO:0000256" key="2">
    <source>
        <dbReference type="ARBA" id="ARBA00022448"/>
    </source>
</evidence>
<protein>
    <submittedName>
        <fullName evidence="10">ABC transporter permease subunit</fullName>
    </submittedName>
</protein>
<feature type="transmembrane region" description="Helical" evidence="7">
    <location>
        <begin position="149"/>
        <end position="170"/>
    </location>
</feature>
<dbReference type="EMBL" id="WBMS02000003">
    <property type="protein sequence ID" value="MVZ99719.1"/>
    <property type="molecule type" value="Genomic_DNA"/>
</dbReference>
<dbReference type="InterPro" id="IPR000515">
    <property type="entry name" value="MetI-like"/>
</dbReference>
<sequence length="288" mass="30320">MTASTNSPGTLAPSPGEAEDGGRTAGPWGRLPTWLRRTIVFAALIGIWQLYTSASGVSAFVFSGPWDVAKALADGVSSGDLVTSTWTTLRMLGTGMAIGIALTVVLTVLAVTTTLGDDVLTLVSSMINPLPSVAILPLAMLWFGLTDTALVFVTANAVLWPMTVSVSMGLRTTPPTLLMVGRNLGLGRWRLTWDVMMPAALPHALAGLKTGWAFGWRTIIAAELVFGAAGSKGGLGFFINNARYYALIPDVFAGLVVIALIGIALDLVFNVIERRTVVRWGMKEGASA</sequence>
<evidence type="ECO:0000256" key="4">
    <source>
        <dbReference type="ARBA" id="ARBA00022692"/>
    </source>
</evidence>
<dbReference type="SUPFAM" id="SSF161098">
    <property type="entry name" value="MetI-like"/>
    <property type="match status" value="1"/>
</dbReference>
<feature type="transmembrane region" description="Helical" evidence="7">
    <location>
        <begin position="251"/>
        <end position="272"/>
    </location>
</feature>
<evidence type="ECO:0000256" key="1">
    <source>
        <dbReference type="ARBA" id="ARBA00004651"/>
    </source>
</evidence>
<evidence type="ECO:0000259" key="9">
    <source>
        <dbReference type="PROSITE" id="PS50928"/>
    </source>
</evidence>
<keyword evidence="11" id="KW-1185">Reference proteome</keyword>
<keyword evidence="5 7" id="KW-1133">Transmembrane helix</keyword>
<feature type="region of interest" description="Disordered" evidence="8">
    <location>
        <begin position="1"/>
        <end position="27"/>
    </location>
</feature>
<dbReference type="Gene3D" id="1.10.3720.10">
    <property type="entry name" value="MetI-like"/>
    <property type="match status" value="1"/>
</dbReference>
<comment type="subcellular location">
    <subcellularLocation>
        <location evidence="1 7">Cell membrane</location>
        <topology evidence="1 7">Multi-pass membrane protein</topology>
    </subcellularLocation>
</comment>
<comment type="similarity">
    <text evidence="7">Belongs to the binding-protein-dependent transport system permease family.</text>
</comment>
<keyword evidence="6 7" id="KW-0472">Membrane</keyword>
<name>A0A6I4M3U9_9ACTN</name>